<sequence length="1727" mass="197766">METQLLASEATGKGPSAVQPGSCGGIWTKNREKILEEETILHSEVQPCNFRSLQYEAEGPQVLCSQLHNICRRWLKPEKHTKAQMLDQVVLEQLLALLPPEMESWVRECGAETSSQVVALAEGFLLSQVEQQKEQIKLQSFTVEIRDPEGKRNPSKFPEDLFFRSVSHEESSQDTLGGKHRMKFSGLYAGAETVVEPPNQEGLVTFEEVAVHFSEEEWSQLGPDQKELHWEVMVENHRNVASLGNNGQENQDSFELFQVINTGDGTEKSAIQKEVERHERNQLNNWNQENSSSIDASMQDFLAQQGKIKKNIGKSVKVIKPKLHVNEHFPIQNKQDPVRRTNGKNYNGTFAFSLGNKSLISQQGIHVEEKPNESVECGKSFRTSNQLSFHKMSQTGQKLSKYMKCGNSFHTNCDFTVHKMTHTRKKTYKCMECGKSFRSNGGLFYHKKIHKGEKPHKCMDCGKNFTHRSQLVIHKRIHTGEKPYKCTECGKNFAHRSSFVSHKRIHTGEKPYSCKECGKKLKTRCSLIHHEMIHTRQKAFICVQCGKGFRRNCDLTIHKRIHTGEKPYKCTDCGKTFAQNSGLISHRRIHTGEKPYKCMECGKTFGQGNSLTSHNRIHTGEKPYKCTECGKTFTYRSQLINHNNSHTGEKPHSSKECGTWLRRKCSLILHEKIHTGEKPYKCMECGKAFAHRSKFAIHKKIHTGEKPYKCMECGQTFAAKNFLTYHHKIHTEKSYKCMECGKTFAHRSQLTKHNRIHTGEKPYKCMECGKNFAYSSSLISHNRVHTGEKPYKCTECGKNFAHSSSLVSHKRIHTGEKPYSCKECGKWLKTRCSLIQHEMIHTRHKAFICVQCGKGFRRNCDLTIHKRIHTGEKPYKCAECGKTFAQSGGLISHRRIHTGEKPYKCMECGKSFSRSDCLTSHKRNKGHASQTVIEVQMTERAQHTRCKADSLGRKGSETWKSEVKFTSEDGLRRRRGGCGGVWRGEIQTCPGYTNSKPFVVFGSQNYLLGKENRITCCGQSCNNGNRPMNEKRLLIHRIPGTCLGFVLQTRDKMETRLLASETTPKDPCAFRPGSCGEIWTKNREKILEEETILHSEVQKPCNFRSLQYQEAEGPRELCSRLHNFCRRWLRPEKHTKAQMLDLVVLEQLLAIVPPEMESWVRECGAETSSQAVALAEGFLLSQVEEQKEKVELAPFTVEIRDPEGRRNPPDDLFFTTISQEESSQDILGGKHRMRFSGLYGGTETVVEPPNQEGLVTFEEVAVHFSEEEWSQLGPDQKELHWEVMVENHRNVASLGNNVQENQDSFEMFQVINAGDGTEKSAIQKEIERHERNQLNNWNQESSSSIDASVQEFFAQERNIKKYIWKSVKLIKANLHLNEHFPNQNKQDAISKHNGKNYNGTFPPSLGNWSLISQQGIQREEKPNECVECGKSFRTGSQFTFPETIHTGQKPNTCMNCGNNFHDLTLHKMFDTMKKLYECMECGKDFMSNGGLLYHKKIHKGEKPQKRMECGKTFAHRIQLTKHNRSHAEDNPHSCKDYGNWFSTICSLVLHEMINTKQKVFKCVQCGKGFRRNCDLTMHKRIHTGERPYKCMECGKAFAHRNKLAIHKRIHTGEKPYKCMECGKTFAQTGGLISHKRIHTGEKPYKCMECGKSFRRSDCLTSHNRIHTGEKPYKCLECGKSFSRNDCLISHKRIHTGEKPYKCLECGKSFSRSDCLISHKRIHTGHVI</sequence>
<accession>A0ABM3Z4V5</accession>
<evidence type="ECO:0000256" key="5">
    <source>
        <dbReference type="ARBA" id="ARBA00023015"/>
    </source>
</evidence>
<feature type="domain" description="C2H2-type" evidence="10">
    <location>
        <begin position="680"/>
        <end position="707"/>
    </location>
</feature>
<dbReference type="InterPro" id="IPR050758">
    <property type="entry name" value="Znf_C2H2-type"/>
</dbReference>
<dbReference type="Pfam" id="PF02023">
    <property type="entry name" value="SCAN"/>
    <property type="match status" value="2"/>
</dbReference>
<dbReference type="PROSITE" id="PS50157">
    <property type="entry name" value="ZINC_FINGER_C2H2_2"/>
    <property type="match status" value="28"/>
</dbReference>
<feature type="domain" description="C2H2-type" evidence="10">
    <location>
        <begin position="652"/>
        <end position="679"/>
    </location>
</feature>
<organism evidence="13 14">
    <name type="scientific">Pantherophis guttatus</name>
    <name type="common">Corn snake</name>
    <name type="synonym">Elaphe guttata</name>
    <dbReference type="NCBI Taxonomy" id="94885"/>
    <lineage>
        <taxon>Eukaryota</taxon>
        <taxon>Metazoa</taxon>
        <taxon>Chordata</taxon>
        <taxon>Craniata</taxon>
        <taxon>Vertebrata</taxon>
        <taxon>Euteleostomi</taxon>
        <taxon>Lepidosauria</taxon>
        <taxon>Squamata</taxon>
        <taxon>Bifurcata</taxon>
        <taxon>Unidentata</taxon>
        <taxon>Episquamata</taxon>
        <taxon>Toxicofera</taxon>
        <taxon>Serpentes</taxon>
        <taxon>Colubroidea</taxon>
        <taxon>Colubridae</taxon>
        <taxon>Colubrinae</taxon>
        <taxon>Pantherophis</taxon>
    </lineage>
</organism>
<dbReference type="Pfam" id="PF00096">
    <property type="entry name" value="zf-C2H2"/>
    <property type="match status" value="20"/>
</dbReference>
<dbReference type="PANTHER" id="PTHR23234">
    <property type="entry name" value="ZNF44 PROTEIN"/>
    <property type="match status" value="1"/>
</dbReference>
<feature type="domain" description="SCAN box" evidence="11">
    <location>
        <begin position="50"/>
        <end position="124"/>
    </location>
</feature>
<dbReference type="SUPFAM" id="SSF109640">
    <property type="entry name" value="KRAB domain (Kruppel-associated box)"/>
    <property type="match status" value="2"/>
</dbReference>
<feature type="region of interest" description="Disordered" evidence="9">
    <location>
        <begin position="1"/>
        <end position="23"/>
    </location>
</feature>
<evidence type="ECO:0000313" key="13">
    <source>
        <dbReference type="Proteomes" id="UP001652622"/>
    </source>
</evidence>
<dbReference type="InterPro" id="IPR038269">
    <property type="entry name" value="SCAN_sf"/>
</dbReference>
<proteinExistence type="predicted"/>
<keyword evidence="7" id="KW-0539">Nucleus</keyword>
<dbReference type="SMART" id="SM00355">
    <property type="entry name" value="ZnF_C2H2"/>
    <property type="match status" value="28"/>
</dbReference>
<feature type="domain" description="C2H2-type" evidence="10">
    <location>
        <begin position="708"/>
        <end position="735"/>
    </location>
</feature>
<dbReference type="SUPFAM" id="SSF47353">
    <property type="entry name" value="Retrovirus capsid dimerization domain-like"/>
    <property type="match status" value="2"/>
</dbReference>
<reference evidence="14" key="1">
    <citation type="submission" date="2025-08" db="UniProtKB">
        <authorList>
            <consortium name="RefSeq"/>
        </authorList>
    </citation>
    <scope>IDENTIFICATION</scope>
    <source>
        <tissue evidence="14">Blood</tissue>
    </source>
</reference>
<keyword evidence="3 8" id="KW-0863">Zinc-finger</keyword>
<feature type="domain" description="SCAN box" evidence="11">
    <location>
        <begin position="1103"/>
        <end position="1178"/>
    </location>
</feature>
<dbReference type="CDD" id="cd07936">
    <property type="entry name" value="SCAN"/>
    <property type="match status" value="2"/>
</dbReference>
<feature type="domain" description="KRAB" evidence="12">
    <location>
        <begin position="204"/>
        <end position="281"/>
    </location>
</feature>
<feature type="domain" description="C2H2-type" evidence="10">
    <location>
        <begin position="568"/>
        <end position="595"/>
    </location>
</feature>
<dbReference type="Proteomes" id="UP001652622">
    <property type="component" value="Unplaced"/>
</dbReference>
<feature type="domain" description="C2H2-type" evidence="10">
    <location>
        <begin position="903"/>
        <end position="932"/>
    </location>
</feature>
<feature type="domain" description="C2H2-type" evidence="10">
    <location>
        <begin position="875"/>
        <end position="902"/>
    </location>
</feature>
<gene>
    <name evidence="14" type="primary">LOC117662533</name>
</gene>
<feature type="domain" description="C2H2-type" evidence="10">
    <location>
        <begin position="791"/>
        <end position="818"/>
    </location>
</feature>
<dbReference type="InterPro" id="IPR003309">
    <property type="entry name" value="SCAN_dom"/>
</dbReference>
<evidence type="ECO:0000256" key="7">
    <source>
        <dbReference type="ARBA" id="ARBA00023242"/>
    </source>
</evidence>
<feature type="domain" description="C2H2-type" evidence="10">
    <location>
        <begin position="540"/>
        <end position="567"/>
    </location>
</feature>
<feature type="domain" description="C2H2-type" evidence="10">
    <location>
        <begin position="484"/>
        <end position="511"/>
    </location>
</feature>
<dbReference type="InterPro" id="IPR036051">
    <property type="entry name" value="KRAB_dom_sf"/>
</dbReference>
<dbReference type="PROSITE" id="PS50804">
    <property type="entry name" value="SCAN_BOX"/>
    <property type="match status" value="2"/>
</dbReference>
<dbReference type="GeneID" id="117662533"/>
<evidence type="ECO:0000259" key="10">
    <source>
        <dbReference type="PROSITE" id="PS50157"/>
    </source>
</evidence>
<feature type="domain" description="C2H2-type" evidence="10">
    <location>
        <begin position="847"/>
        <end position="874"/>
    </location>
</feature>
<keyword evidence="5" id="KW-0805">Transcription regulation</keyword>
<dbReference type="InterPro" id="IPR036236">
    <property type="entry name" value="Znf_C2H2_sf"/>
</dbReference>
<evidence type="ECO:0000256" key="8">
    <source>
        <dbReference type="PROSITE-ProRule" id="PRU00042"/>
    </source>
</evidence>
<dbReference type="RefSeq" id="XP_060543405.1">
    <property type="nucleotide sequence ID" value="XM_060687422.1"/>
</dbReference>
<evidence type="ECO:0000313" key="14">
    <source>
        <dbReference type="RefSeq" id="XP_060543405.1"/>
    </source>
</evidence>
<feature type="domain" description="C2H2-type" evidence="10">
    <location>
        <begin position="1476"/>
        <end position="1503"/>
    </location>
</feature>
<evidence type="ECO:0000256" key="1">
    <source>
        <dbReference type="ARBA" id="ARBA00022723"/>
    </source>
</evidence>
<feature type="domain" description="C2H2-type" evidence="10">
    <location>
        <begin position="1700"/>
        <end position="1727"/>
    </location>
</feature>
<dbReference type="SUPFAM" id="SSF57667">
    <property type="entry name" value="beta-beta-alpha zinc fingers"/>
    <property type="match status" value="17"/>
</dbReference>
<feature type="domain" description="C2H2-type" evidence="10">
    <location>
        <begin position="1644"/>
        <end position="1671"/>
    </location>
</feature>
<evidence type="ECO:0000256" key="9">
    <source>
        <dbReference type="SAM" id="MobiDB-lite"/>
    </source>
</evidence>
<feature type="domain" description="C2H2-type" evidence="10">
    <location>
        <begin position="428"/>
        <end position="455"/>
    </location>
</feature>
<feature type="domain" description="C2H2-type" evidence="10">
    <location>
        <begin position="819"/>
        <end position="846"/>
    </location>
</feature>
<keyword evidence="1" id="KW-0479">Metal-binding</keyword>
<evidence type="ECO:0000256" key="6">
    <source>
        <dbReference type="ARBA" id="ARBA00023163"/>
    </source>
</evidence>
<dbReference type="PANTHER" id="PTHR23234:SF10">
    <property type="entry name" value="RIKEN CDNA 6720489N17 GENE-RELATED"/>
    <property type="match status" value="1"/>
</dbReference>
<dbReference type="SMART" id="SM00349">
    <property type="entry name" value="KRAB"/>
    <property type="match status" value="2"/>
</dbReference>
<dbReference type="SMART" id="SM00431">
    <property type="entry name" value="SCAN"/>
    <property type="match status" value="2"/>
</dbReference>
<feature type="domain" description="C2H2-type" evidence="10">
    <location>
        <begin position="512"/>
        <end position="539"/>
    </location>
</feature>
<keyword evidence="4" id="KW-0862">Zinc</keyword>
<dbReference type="Pfam" id="PF01352">
    <property type="entry name" value="KRAB"/>
    <property type="match status" value="2"/>
</dbReference>
<evidence type="ECO:0000256" key="3">
    <source>
        <dbReference type="ARBA" id="ARBA00022771"/>
    </source>
</evidence>
<feature type="domain" description="C2H2-type" evidence="10">
    <location>
        <begin position="1672"/>
        <end position="1699"/>
    </location>
</feature>
<dbReference type="InterPro" id="IPR013087">
    <property type="entry name" value="Znf_C2H2_type"/>
</dbReference>
<dbReference type="Gene3D" id="3.30.160.60">
    <property type="entry name" value="Classic Zinc Finger"/>
    <property type="match status" value="28"/>
</dbReference>
<protein>
    <submittedName>
        <fullName evidence="14">Zinc finger protein 845-like</fullName>
    </submittedName>
</protein>
<feature type="domain" description="C2H2-type" evidence="10">
    <location>
        <begin position="735"/>
        <end position="762"/>
    </location>
</feature>
<dbReference type="Gene3D" id="6.10.140.140">
    <property type="match status" value="2"/>
</dbReference>
<evidence type="ECO:0000256" key="2">
    <source>
        <dbReference type="ARBA" id="ARBA00022737"/>
    </source>
</evidence>
<feature type="domain" description="C2H2-type" evidence="10">
    <location>
        <begin position="1423"/>
        <end position="1450"/>
    </location>
</feature>
<evidence type="ECO:0000259" key="12">
    <source>
        <dbReference type="PROSITE" id="PS50805"/>
    </source>
</evidence>
<dbReference type="PROSITE" id="PS50805">
    <property type="entry name" value="KRAB"/>
    <property type="match status" value="2"/>
</dbReference>
<feature type="domain" description="C2H2-type" evidence="10">
    <location>
        <begin position="372"/>
        <end position="399"/>
    </location>
</feature>
<dbReference type="InterPro" id="IPR001909">
    <property type="entry name" value="KRAB"/>
</dbReference>
<feature type="domain" description="C2H2-type" evidence="10">
    <location>
        <begin position="624"/>
        <end position="651"/>
    </location>
</feature>
<dbReference type="PROSITE" id="PS00028">
    <property type="entry name" value="ZINC_FINGER_C2H2_1"/>
    <property type="match status" value="24"/>
</dbReference>
<dbReference type="CDD" id="cd07765">
    <property type="entry name" value="KRAB_A-box"/>
    <property type="match status" value="2"/>
</dbReference>
<feature type="domain" description="C2H2-type" evidence="10">
    <location>
        <begin position="1508"/>
        <end position="1531"/>
    </location>
</feature>
<feature type="domain" description="C2H2-type" evidence="10">
    <location>
        <begin position="1588"/>
        <end position="1615"/>
    </location>
</feature>
<keyword evidence="13" id="KW-1185">Reference proteome</keyword>
<feature type="domain" description="C2H2-type" evidence="10">
    <location>
        <begin position="763"/>
        <end position="790"/>
    </location>
</feature>
<feature type="domain" description="C2H2-type" evidence="10">
    <location>
        <begin position="1560"/>
        <end position="1587"/>
    </location>
</feature>
<dbReference type="Gene3D" id="1.10.4020.10">
    <property type="entry name" value="DNA breaking-rejoining enzymes"/>
    <property type="match status" value="2"/>
</dbReference>
<evidence type="ECO:0000256" key="4">
    <source>
        <dbReference type="ARBA" id="ARBA00022833"/>
    </source>
</evidence>
<feature type="domain" description="KRAB" evidence="12">
    <location>
        <begin position="1255"/>
        <end position="1332"/>
    </location>
</feature>
<feature type="domain" description="C2H2-type" evidence="10">
    <location>
        <begin position="1616"/>
        <end position="1643"/>
    </location>
</feature>
<evidence type="ECO:0000259" key="11">
    <source>
        <dbReference type="PROSITE" id="PS50804"/>
    </source>
</evidence>
<keyword evidence="2" id="KW-0677">Repeat</keyword>
<name>A0ABM3Z4V5_PANGU</name>
<keyword evidence="6" id="KW-0804">Transcription</keyword>
<feature type="domain" description="C2H2-type" evidence="10">
    <location>
        <begin position="596"/>
        <end position="623"/>
    </location>
</feature>
<feature type="domain" description="C2H2-type" evidence="10">
    <location>
        <begin position="456"/>
        <end position="483"/>
    </location>
</feature>